<dbReference type="AlphaFoldDB" id="A0A2M6WW85"/>
<sequence length="288" mass="32081">MNKTNFFNLFGQNKIVSIIILIIAIIAVVLTVRQYTGANADRICSRVIESENRCSNGSWSDWRTVSQDVNTTTDERIYTGTKGIQRTVQFRTSVHNYNCSIQGGGATLISEVAACQIIETRVTKNESAVSGSAEESALPDEFEPITTTNEFTAPTTTTVTESVQLREIEANFMCSLDKEKWTECDKEIRVARKTTPIYLKSFVEDATSWTWFIENNDNAPLAEGQSIGTLQSPNSEMTRMDLEYGEGNKFTKEVTLNVEGVDRFGLSASGSVTKILNITVLDIKFKEF</sequence>
<keyword evidence="1" id="KW-1133">Transmembrane helix</keyword>
<reference evidence="3" key="1">
    <citation type="submission" date="2017-09" db="EMBL/GenBank/DDBJ databases">
        <title>Depth-based differentiation of microbial function through sediment-hosted aquifers and enrichment of novel symbionts in the deep terrestrial subsurface.</title>
        <authorList>
            <person name="Probst A.J."/>
            <person name="Ladd B."/>
            <person name="Jarett J.K."/>
            <person name="Geller-Mcgrath D.E."/>
            <person name="Sieber C.M.K."/>
            <person name="Emerson J.B."/>
            <person name="Anantharaman K."/>
            <person name="Thomas B.C."/>
            <person name="Malmstrom R."/>
            <person name="Stieglmeier M."/>
            <person name="Klingl A."/>
            <person name="Woyke T."/>
            <person name="Ryan C.M."/>
            <person name="Banfield J.F."/>
        </authorList>
    </citation>
    <scope>NUCLEOTIDE SEQUENCE [LARGE SCALE GENOMIC DNA]</scope>
</reference>
<protein>
    <submittedName>
        <fullName evidence="2">Uncharacterized protein</fullName>
    </submittedName>
</protein>
<comment type="caution">
    <text evidence="2">The sequence shown here is derived from an EMBL/GenBank/DDBJ whole genome shotgun (WGS) entry which is preliminary data.</text>
</comment>
<dbReference type="Proteomes" id="UP000230481">
    <property type="component" value="Unassembled WGS sequence"/>
</dbReference>
<keyword evidence="1" id="KW-0472">Membrane</keyword>
<feature type="transmembrane region" description="Helical" evidence="1">
    <location>
        <begin position="15"/>
        <end position="32"/>
    </location>
</feature>
<name>A0A2M6WW85_9BACT</name>
<accession>A0A2M6WW85</accession>
<dbReference type="EMBL" id="PFAA01000008">
    <property type="protein sequence ID" value="PIT96966.1"/>
    <property type="molecule type" value="Genomic_DNA"/>
</dbReference>
<gene>
    <name evidence="2" type="ORF">COT82_00295</name>
</gene>
<keyword evidence="1" id="KW-0812">Transmembrane</keyword>
<evidence type="ECO:0000256" key="1">
    <source>
        <dbReference type="SAM" id="Phobius"/>
    </source>
</evidence>
<proteinExistence type="predicted"/>
<organism evidence="2 3">
    <name type="scientific">Candidatus Campbellbacteria bacterium CG10_big_fil_rev_8_21_14_0_10_35_52</name>
    <dbReference type="NCBI Taxonomy" id="1974527"/>
    <lineage>
        <taxon>Bacteria</taxon>
        <taxon>Candidatus Campbelliibacteriota</taxon>
    </lineage>
</organism>
<evidence type="ECO:0000313" key="3">
    <source>
        <dbReference type="Proteomes" id="UP000230481"/>
    </source>
</evidence>
<evidence type="ECO:0000313" key="2">
    <source>
        <dbReference type="EMBL" id="PIT96966.1"/>
    </source>
</evidence>